<feature type="transmembrane region" description="Helical" evidence="1">
    <location>
        <begin position="32"/>
        <end position="50"/>
    </location>
</feature>
<sequence>MDTKNFLRVFTVSASVSYLISSLILFLSHNLYTTFILGFYGILLSILILLSEYYEQYSNYFIKLIPSLKKNSFKGYLLMIIGSLYLGKESRSISNISGLLLIFCGFSHVIYYYINDIIYMNYEEGVIAFKRPINLDNNDNYDELVI</sequence>
<feature type="transmembrane region" description="Helical" evidence="1">
    <location>
        <begin position="93"/>
        <end position="114"/>
    </location>
</feature>
<dbReference type="OMA" id="SHNLYTT"/>
<evidence type="ECO:0000256" key="1">
    <source>
        <dbReference type="SAM" id="Phobius"/>
    </source>
</evidence>
<dbReference type="RefSeq" id="XP_028532563.1">
    <property type="nucleotide sequence ID" value="XM_028676033.1"/>
</dbReference>
<organism evidence="2 3">
    <name type="scientific">Plasmodium relictum</name>
    <dbReference type="NCBI Taxonomy" id="85471"/>
    <lineage>
        <taxon>Eukaryota</taxon>
        <taxon>Sar</taxon>
        <taxon>Alveolata</taxon>
        <taxon>Apicomplexa</taxon>
        <taxon>Aconoidasida</taxon>
        <taxon>Haemosporida</taxon>
        <taxon>Plasmodiidae</taxon>
        <taxon>Plasmodium</taxon>
        <taxon>Plasmodium (Haemamoeba)</taxon>
    </lineage>
</organism>
<evidence type="ECO:0000313" key="3">
    <source>
        <dbReference type="Proteomes" id="UP000220158"/>
    </source>
</evidence>
<gene>
    <name evidence="2" type="ORF">PRELSG_0732300</name>
</gene>
<name>A0A1J1H3S4_PLARL</name>
<keyword evidence="1" id="KW-1133">Transmembrane helix</keyword>
<evidence type="ECO:0000313" key="2">
    <source>
        <dbReference type="EMBL" id="CRG99558.1"/>
    </source>
</evidence>
<feature type="transmembrane region" description="Helical" evidence="1">
    <location>
        <begin position="7"/>
        <end position="26"/>
    </location>
</feature>
<dbReference type="KEGG" id="prel:PRELSG_0732300"/>
<evidence type="ECO:0008006" key="4">
    <source>
        <dbReference type="Google" id="ProtNLM"/>
    </source>
</evidence>
<dbReference type="VEuPathDB" id="PlasmoDB:PRELSG_0732300"/>
<reference evidence="2 3" key="1">
    <citation type="submission" date="2015-04" db="EMBL/GenBank/DDBJ databases">
        <authorList>
            <consortium name="Pathogen Informatics"/>
        </authorList>
    </citation>
    <scope>NUCLEOTIDE SEQUENCE [LARGE SCALE GENOMIC DNA]</scope>
    <source>
        <strain evidence="2 3">SGS1</strain>
    </source>
</reference>
<keyword evidence="1" id="KW-0472">Membrane</keyword>
<dbReference type="GeneID" id="39735660"/>
<keyword evidence="1" id="KW-0812">Transmembrane</keyword>
<proteinExistence type="predicted"/>
<dbReference type="OrthoDB" id="10435920at2759"/>
<dbReference type="AlphaFoldDB" id="A0A1J1H3S4"/>
<protein>
    <recommendedName>
        <fullName evidence="4">COPI associated protein</fullName>
    </recommendedName>
</protein>
<accession>A0A1J1H3S4</accession>
<dbReference type="Proteomes" id="UP000220158">
    <property type="component" value="Chromosome 7"/>
</dbReference>
<keyword evidence="3" id="KW-1185">Reference proteome</keyword>
<dbReference type="EMBL" id="LN835302">
    <property type="protein sequence ID" value="CRG99558.1"/>
    <property type="molecule type" value="Genomic_DNA"/>
</dbReference>